<feature type="region of interest" description="Disordered" evidence="9">
    <location>
        <begin position="489"/>
        <end position="687"/>
    </location>
</feature>
<accession>A0A4P9X8N0</accession>
<dbReference type="InterPro" id="IPR045144">
    <property type="entry name" value="TAF4"/>
</dbReference>
<sequence>MADDPEFMSMLARLAEQGQQHYQNASNANLMRLPGQPSGAPPGPPPPGAPPGPNPALNPFSAFDFGDILGTGTGGAAVTPPVASETRLSPAQRSGSGSGTAGGVPGGPPGAGGAIGGNRMPGPGQSPFPMPGQGLPGTGMPSLPNTMHYMGSPFQAAMGSPYLPAASSMPGSLPGSLPGSMPGPMPATARLSPMPALASLGQAPGLPGSPGLPPGALPPGSMSASPAMRHPNAPHGSMNPRAGPAMRPSSPMTPAAGGPGARPTMPPASSGPHGHANPAIRPPMGGGIGGVQPPANPSLSSMLSACIPPEKHTELTTLLRKYHTGVVKHDGFLSGLKALVGQQEYTVLLQALSRTRPAGPPAGAPPPQPSVPPGMPPMGAMSSPHFNPLMASMGGAGMPLGSPGMRPPGPGTPTGLPGSGPATGMPGGPPPPKGGPATAGGKAPAPGAKTAPATGPPGMPAAGGLPMTPLGGMAPGGYVGFGSVGGLPGNGPASAPKPPPNRKRSSDPPSGTVPAAPKRIRKTKAQQAAALKHLGTSGALGTASVTGSSQSSATSTPFPSSPAPGMSTSLPHAGPHQGALFLPDLVSTTSAPGHGSASVSTPGGSYLGPPLHPHRGAAGSTATPLPGTPGYDGGAGTPMNGARRTAMPPTPGSASRSVAGAHATLSTVGGGGPPQTHHGLPPPGYPVTTAAHAAAAAAATTAAPAGTPMSATATPKAPLARTGTEVSLPGVATGGGGLATASGASTPAAEAPDVNKMDLADMNDVTRYAGVDLRHEEESMQGAAFAAAQQSSSASTVPVTLSAAVQARRDALNVPRLLKLVQAHAEKHALAIDPSFVTLMALALQERVVSLMDEMVIASKHRVALFHQKLLENPPEGVAFHVVVVNDVRKALSEVPHFAADAAAMAPKNDEGEGGANGEGGAGGPGDLDGSPADGDPEADAFRFHDEDGTGRRRRRSKKTLATSARFVTERVKSKLMNNTALAAAGIKQPSWMLAGNAALSGGVAAGLKTKATFGPLVLATDAATGASGADVTGSGSGGSGGGGGGGGAAAAGGHVHGSAANGGGVKAEEPSAPKAAPVTLTRTPSSFMPTLPDGGVVRGGSGGGGGGSGSYNDGEAERGSSAKVRQVTRWIPPRERRRVTLQDALFALAQDPHLARSEVAYRWQAEVGRPTAAEAAAAAAAVSQL</sequence>
<dbReference type="STRING" id="1555241.A0A4P9X8N0"/>
<feature type="compositionally biased region" description="Polar residues" evidence="9">
    <location>
        <begin position="18"/>
        <end position="29"/>
    </location>
</feature>
<feature type="region of interest" description="Disordered" evidence="9">
    <location>
        <begin position="356"/>
        <end position="464"/>
    </location>
</feature>
<feature type="compositionally biased region" description="Gly residues" evidence="9">
    <location>
        <begin position="1035"/>
        <end position="1051"/>
    </location>
</feature>
<feature type="domain" description="Transcription initiation factor TFIID component TAF4 C-terminal" evidence="10">
    <location>
        <begin position="762"/>
        <end position="1012"/>
    </location>
</feature>
<feature type="region of interest" description="Disordered" evidence="9">
    <location>
        <begin position="1027"/>
        <end position="1126"/>
    </location>
</feature>
<protein>
    <recommendedName>
        <fullName evidence="3">Transcription initiation factor TFIID subunit 4</fullName>
    </recommendedName>
    <alternativeName>
        <fullName evidence="8">TBP-associated factor 4</fullName>
    </alternativeName>
</protein>
<evidence type="ECO:0000256" key="5">
    <source>
        <dbReference type="ARBA" id="ARBA00023163"/>
    </source>
</evidence>
<dbReference type="GO" id="GO:0003677">
    <property type="term" value="F:DNA binding"/>
    <property type="evidence" value="ECO:0007669"/>
    <property type="project" value="TreeGrafter"/>
</dbReference>
<dbReference type="InterPro" id="IPR007900">
    <property type="entry name" value="TAF4_C"/>
</dbReference>
<evidence type="ECO:0000256" key="2">
    <source>
        <dbReference type="ARBA" id="ARBA00006178"/>
    </source>
</evidence>
<dbReference type="PANTHER" id="PTHR15138">
    <property type="entry name" value="TRANSCRIPTION INITIATION FACTOR TFIID SUBUNIT 4"/>
    <property type="match status" value="1"/>
</dbReference>
<reference evidence="12" key="1">
    <citation type="journal article" date="2018" name="Nat. Microbiol.">
        <title>Leveraging single-cell genomics to expand the fungal tree of life.</title>
        <authorList>
            <person name="Ahrendt S.R."/>
            <person name="Quandt C.A."/>
            <person name="Ciobanu D."/>
            <person name="Clum A."/>
            <person name="Salamov A."/>
            <person name="Andreopoulos B."/>
            <person name="Cheng J.F."/>
            <person name="Woyke T."/>
            <person name="Pelin A."/>
            <person name="Henrissat B."/>
            <person name="Reynolds N.K."/>
            <person name="Benny G.L."/>
            <person name="Smith M.E."/>
            <person name="James T.Y."/>
            <person name="Grigoriev I.V."/>
        </authorList>
    </citation>
    <scope>NUCLEOTIDE SEQUENCE [LARGE SCALE GENOMIC DNA]</scope>
    <source>
        <strain evidence="12">ATCC 52028</strain>
    </source>
</reference>
<feature type="compositionally biased region" description="Pro residues" evidence="9">
    <location>
        <begin position="39"/>
        <end position="56"/>
    </location>
</feature>
<feature type="compositionally biased region" description="Low complexity" evidence="9">
    <location>
        <begin position="413"/>
        <end position="424"/>
    </location>
</feature>
<evidence type="ECO:0000256" key="3">
    <source>
        <dbReference type="ARBA" id="ARBA00017306"/>
    </source>
</evidence>
<feature type="compositionally biased region" description="Gly residues" evidence="9">
    <location>
        <begin position="1097"/>
        <end position="1110"/>
    </location>
</feature>
<feature type="region of interest" description="Disordered" evidence="9">
    <location>
        <begin position="167"/>
        <end position="304"/>
    </location>
</feature>
<evidence type="ECO:0000313" key="12">
    <source>
        <dbReference type="Proteomes" id="UP000274922"/>
    </source>
</evidence>
<feature type="compositionally biased region" description="Polar residues" evidence="9">
    <location>
        <begin position="586"/>
        <end position="603"/>
    </location>
</feature>
<evidence type="ECO:0000256" key="4">
    <source>
        <dbReference type="ARBA" id="ARBA00023015"/>
    </source>
</evidence>
<keyword evidence="12" id="KW-1185">Reference proteome</keyword>
<dbReference type="PANTHER" id="PTHR15138:SF14">
    <property type="entry name" value="TRANSCRIPTION INITIATION FACTOR TFIID SUBUNIT 4"/>
    <property type="match status" value="1"/>
</dbReference>
<dbReference type="EMBL" id="ML014164">
    <property type="protein sequence ID" value="RKP01667.1"/>
    <property type="molecule type" value="Genomic_DNA"/>
</dbReference>
<feature type="region of interest" description="Disordered" evidence="9">
    <location>
        <begin position="738"/>
        <end position="757"/>
    </location>
</feature>
<evidence type="ECO:0000256" key="9">
    <source>
        <dbReference type="SAM" id="MobiDB-lite"/>
    </source>
</evidence>
<dbReference type="AlphaFoldDB" id="A0A4P9X8N0"/>
<feature type="compositionally biased region" description="Gly residues" evidence="9">
    <location>
        <begin position="914"/>
        <end position="927"/>
    </location>
</feature>
<feature type="compositionally biased region" description="Pro residues" evidence="9">
    <location>
        <begin position="358"/>
        <end position="376"/>
    </location>
</feature>
<feature type="compositionally biased region" description="Basic and acidic residues" evidence="9">
    <location>
        <begin position="940"/>
        <end position="951"/>
    </location>
</feature>
<dbReference type="Pfam" id="PF05236">
    <property type="entry name" value="TAF4"/>
    <property type="match status" value="1"/>
</dbReference>
<dbReference type="GO" id="GO:0005669">
    <property type="term" value="C:transcription factor TFIID complex"/>
    <property type="evidence" value="ECO:0007669"/>
    <property type="project" value="InterPro"/>
</dbReference>
<feature type="compositionally biased region" description="Low complexity" evidence="9">
    <location>
        <begin position="167"/>
        <end position="182"/>
    </location>
</feature>
<dbReference type="GO" id="GO:0016251">
    <property type="term" value="F:RNA polymerase II general transcription initiation factor activity"/>
    <property type="evidence" value="ECO:0007669"/>
    <property type="project" value="TreeGrafter"/>
</dbReference>
<evidence type="ECO:0000313" key="11">
    <source>
        <dbReference type="EMBL" id="RKP01667.1"/>
    </source>
</evidence>
<comment type="function">
    <text evidence="7">Functions as a component of the DNA-binding general transcription factor complex TFIID. Binding of TFIID to a promoter (with or without TATA element) is the initial step in pre-initiation complex (PIC) formation. TFIID plays a key role in the regulation of gene expression by RNA polymerase II through different activities such as transcription activator interaction, core promoter recognition and selectivity, TFIIA and TFIIB interaction, chromatin modification (histone acetylation by TAF1), facilitation of DNA opening and initiation of transcription.</text>
</comment>
<proteinExistence type="inferred from homology"/>
<dbReference type="CDD" id="cd08045">
    <property type="entry name" value="HFD_TAF4"/>
    <property type="match status" value="1"/>
</dbReference>
<evidence type="ECO:0000256" key="7">
    <source>
        <dbReference type="ARBA" id="ARBA00025346"/>
    </source>
</evidence>
<dbReference type="GO" id="GO:0006367">
    <property type="term" value="P:transcription initiation at RNA polymerase II promoter"/>
    <property type="evidence" value="ECO:0007669"/>
    <property type="project" value="TreeGrafter"/>
</dbReference>
<evidence type="ECO:0000259" key="10">
    <source>
        <dbReference type="Pfam" id="PF05236"/>
    </source>
</evidence>
<feature type="compositionally biased region" description="Gly residues" evidence="9">
    <location>
        <begin position="96"/>
        <end position="116"/>
    </location>
</feature>
<feature type="region of interest" description="Disordered" evidence="9">
    <location>
        <begin position="18"/>
        <end position="146"/>
    </location>
</feature>
<evidence type="ECO:0000256" key="1">
    <source>
        <dbReference type="ARBA" id="ARBA00004123"/>
    </source>
</evidence>
<gene>
    <name evidence="11" type="ORF">CXG81DRAFT_18549</name>
</gene>
<feature type="compositionally biased region" description="Low complexity" evidence="9">
    <location>
        <begin position="435"/>
        <end position="453"/>
    </location>
</feature>
<keyword evidence="4" id="KW-0805">Transcription regulation</keyword>
<keyword evidence="5" id="KW-0804">Transcription</keyword>
<keyword evidence="6" id="KW-0539">Nucleus</keyword>
<feature type="compositionally biased region" description="Low complexity" evidence="9">
    <location>
        <begin position="541"/>
        <end position="558"/>
    </location>
</feature>
<dbReference type="OrthoDB" id="21060at2759"/>
<dbReference type="Proteomes" id="UP000274922">
    <property type="component" value="Unassembled WGS sequence"/>
</dbReference>
<feature type="region of interest" description="Disordered" evidence="9">
    <location>
        <begin position="906"/>
        <end position="962"/>
    </location>
</feature>
<name>A0A4P9X8N0_9FUNG</name>
<evidence type="ECO:0000256" key="6">
    <source>
        <dbReference type="ARBA" id="ARBA00023242"/>
    </source>
</evidence>
<comment type="subcellular location">
    <subcellularLocation>
        <location evidence="1">Nucleus</location>
    </subcellularLocation>
</comment>
<evidence type="ECO:0000256" key="8">
    <source>
        <dbReference type="ARBA" id="ARBA00031747"/>
    </source>
</evidence>
<comment type="similarity">
    <text evidence="2">Belongs to the TAF4 family.</text>
</comment>
<organism evidence="11 12">
    <name type="scientific">Caulochytrium protostelioides</name>
    <dbReference type="NCBI Taxonomy" id="1555241"/>
    <lineage>
        <taxon>Eukaryota</taxon>
        <taxon>Fungi</taxon>
        <taxon>Fungi incertae sedis</taxon>
        <taxon>Chytridiomycota</taxon>
        <taxon>Chytridiomycota incertae sedis</taxon>
        <taxon>Chytridiomycetes</taxon>
        <taxon>Caulochytriales</taxon>
        <taxon>Caulochytriaceae</taxon>
        <taxon>Caulochytrium</taxon>
    </lineage>
</organism>
<feature type="compositionally biased region" description="Low complexity" evidence="9">
    <location>
        <begin position="218"/>
        <end position="227"/>
    </location>
</feature>
<feature type="compositionally biased region" description="Low complexity" evidence="9">
    <location>
        <begin position="739"/>
        <end position="749"/>
    </location>
</feature>